<dbReference type="InterPro" id="IPR044725">
    <property type="entry name" value="CBSX3_CBS_dom"/>
</dbReference>
<organism evidence="4 5">
    <name type="scientific">Candidatus Glassbacteria bacterium GWA2_58_10</name>
    <dbReference type="NCBI Taxonomy" id="1817865"/>
    <lineage>
        <taxon>Bacteria</taxon>
        <taxon>Candidatus Glassiibacteriota</taxon>
    </lineage>
</organism>
<feature type="domain" description="CBS" evidence="3">
    <location>
        <begin position="7"/>
        <end position="68"/>
    </location>
</feature>
<dbReference type="InterPro" id="IPR046342">
    <property type="entry name" value="CBS_dom_sf"/>
</dbReference>
<dbReference type="InterPro" id="IPR000644">
    <property type="entry name" value="CBS_dom"/>
</dbReference>
<dbReference type="PANTHER" id="PTHR43080">
    <property type="entry name" value="CBS DOMAIN-CONTAINING PROTEIN CBSX3, MITOCHONDRIAL"/>
    <property type="match status" value="1"/>
</dbReference>
<sequence length="149" mass="16825">MEKVSDMLKVKGSQVLTIYEDKTIADAVAVLVEHNIGSLIVMDHQHKIAGIITERDVLRLTHRHSRDFLGLKVKDGMTRKDDLIVGVLEDTLDYIMQVMTQNKIRHVPIIQGERLLGLLSIGDVVKAQLHAATTENHYLRDYLGDKYPA</sequence>
<comment type="caution">
    <text evidence="4">The sequence shown here is derived from an EMBL/GenBank/DDBJ whole genome shotgun (WGS) entry which is preliminary data.</text>
</comment>
<dbReference type="PANTHER" id="PTHR43080:SF2">
    <property type="entry name" value="CBS DOMAIN-CONTAINING PROTEIN"/>
    <property type="match status" value="1"/>
</dbReference>
<dbReference type="Proteomes" id="UP000176992">
    <property type="component" value="Unassembled WGS sequence"/>
</dbReference>
<dbReference type="EMBL" id="MFIV01000239">
    <property type="protein sequence ID" value="OGF97156.1"/>
    <property type="molecule type" value="Genomic_DNA"/>
</dbReference>
<dbReference type="Pfam" id="PF00571">
    <property type="entry name" value="CBS"/>
    <property type="match status" value="2"/>
</dbReference>
<evidence type="ECO:0000313" key="4">
    <source>
        <dbReference type="EMBL" id="OGF97156.1"/>
    </source>
</evidence>
<dbReference type="PROSITE" id="PS51371">
    <property type="entry name" value="CBS"/>
    <property type="match status" value="2"/>
</dbReference>
<evidence type="ECO:0000256" key="2">
    <source>
        <dbReference type="PROSITE-ProRule" id="PRU00703"/>
    </source>
</evidence>
<dbReference type="CDD" id="cd04623">
    <property type="entry name" value="CBS_pair_bac_euk"/>
    <property type="match status" value="1"/>
</dbReference>
<keyword evidence="1 2" id="KW-0129">CBS domain</keyword>
<dbReference type="SUPFAM" id="SSF54631">
    <property type="entry name" value="CBS-domain pair"/>
    <property type="match status" value="1"/>
</dbReference>
<dbReference type="AlphaFoldDB" id="A0A1F5YB10"/>
<feature type="domain" description="CBS" evidence="3">
    <location>
        <begin position="77"/>
        <end position="135"/>
    </location>
</feature>
<protein>
    <recommendedName>
        <fullName evidence="3">CBS domain-containing protein</fullName>
    </recommendedName>
</protein>
<dbReference type="Gene3D" id="3.10.580.10">
    <property type="entry name" value="CBS-domain"/>
    <property type="match status" value="1"/>
</dbReference>
<dbReference type="InterPro" id="IPR051257">
    <property type="entry name" value="Diverse_CBS-Domain"/>
</dbReference>
<dbReference type="SMART" id="SM00116">
    <property type="entry name" value="CBS"/>
    <property type="match status" value="2"/>
</dbReference>
<accession>A0A1F5YB10</accession>
<name>A0A1F5YB10_9BACT</name>
<evidence type="ECO:0000256" key="1">
    <source>
        <dbReference type="ARBA" id="ARBA00023122"/>
    </source>
</evidence>
<gene>
    <name evidence="4" type="ORF">A2Z86_03410</name>
</gene>
<reference evidence="4 5" key="1">
    <citation type="journal article" date="2016" name="Nat. Commun.">
        <title>Thousands of microbial genomes shed light on interconnected biogeochemical processes in an aquifer system.</title>
        <authorList>
            <person name="Anantharaman K."/>
            <person name="Brown C.T."/>
            <person name="Hug L.A."/>
            <person name="Sharon I."/>
            <person name="Castelle C.J."/>
            <person name="Probst A.J."/>
            <person name="Thomas B.C."/>
            <person name="Singh A."/>
            <person name="Wilkins M.J."/>
            <person name="Karaoz U."/>
            <person name="Brodie E.L."/>
            <person name="Williams K.H."/>
            <person name="Hubbard S.S."/>
            <person name="Banfield J.F."/>
        </authorList>
    </citation>
    <scope>NUCLEOTIDE SEQUENCE [LARGE SCALE GENOMIC DNA]</scope>
</reference>
<proteinExistence type="predicted"/>
<evidence type="ECO:0000313" key="5">
    <source>
        <dbReference type="Proteomes" id="UP000176992"/>
    </source>
</evidence>
<evidence type="ECO:0000259" key="3">
    <source>
        <dbReference type="PROSITE" id="PS51371"/>
    </source>
</evidence>